<dbReference type="InterPro" id="IPR014871">
    <property type="entry name" value="dUTPase/dCTP_pyrophosphatase"/>
</dbReference>
<proteinExistence type="predicted"/>
<dbReference type="PIRSF" id="PIRSF030140">
    <property type="entry name" value="UCP030140"/>
    <property type="match status" value="1"/>
</dbReference>
<dbReference type="Pfam" id="PF08761">
    <property type="entry name" value="dUTPase_2"/>
    <property type="match status" value="1"/>
</dbReference>
<dbReference type="SUPFAM" id="SSF101386">
    <property type="entry name" value="all-alpha NTP pyrophosphatases"/>
    <property type="match status" value="1"/>
</dbReference>
<evidence type="ECO:0000313" key="2">
    <source>
        <dbReference type="Proteomes" id="UP000579281"/>
    </source>
</evidence>
<reference evidence="1 2" key="1">
    <citation type="submission" date="2020-08" db="EMBL/GenBank/DDBJ databases">
        <title>Genomic Encyclopedia of Type Strains, Phase IV (KMG-IV): sequencing the most valuable type-strain genomes for metagenomic binning, comparative biology and taxonomic classification.</title>
        <authorList>
            <person name="Goeker M."/>
        </authorList>
    </citation>
    <scope>NUCLEOTIDE SEQUENCE [LARGE SCALE GENOMIC DNA]</scope>
    <source>
        <strain evidence="1 2">DSM 103526</strain>
    </source>
</reference>
<gene>
    <name evidence="1" type="ORF">HNQ80_003799</name>
</gene>
<dbReference type="EMBL" id="JACHEN010000026">
    <property type="protein sequence ID" value="MBB6217676.1"/>
    <property type="molecule type" value="Genomic_DNA"/>
</dbReference>
<dbReference type="RefSeq" id="WP_184312166.1">
    <property type="nucleotide sequence ID" value="NZ_JACHEN010000026.1"/>
</dbReference>
<protein>
    <submittedName>
        <fullName evidence="1">Dimeric dUTPase (All-alpha-NTP-PPase superfamily)</fullName>
    </submittedName>
</protein>
<dbReference type="AlphaFoldDB" id="A0A841KVI1"/>
<name>A0A841KVI1_9FIRM</name>
<evidence type="ECO:0000313" key="1">
    <source>
        <dbReference type="EMBL" id="MBB6217676.1"/>
    </source>
</evidence>
<organism evidence="1 2">
    <name type="scientific">Anaerosolibacter carboniphilus</name>
    <dbReference type="NCBI Taxonomy" id="1417629"/>
    <lineage>
        <taxon>Bacteria</taxon>
        <taxon>Bacillati</taxon>
        <taxon>Bacillota</taxon>
        <taxon>Clostridia</taxon>
        <taxon>Peptostreptococcales</taxon>
        <taxon>Thermotaleaceae</taxon>
        <taxon>Anaerosolibacter</taxon>
    </lineage>
</organism>
<accession>A0A841KVI1</accession>
<sequence length="167" mass="19651">MELYQLFKIQDILENKIKSAVDMDEHALGKDNVFDLRFLAFQVKLGEIANLTKCYKYTKAEKVIPREKLLFRYVDAMQFLLSIGNTHDFNIIDDSVLTPVTTEEHTIKLFSWIYEDITHLRYALGIQNYGDALSVYLRLFSRYISLGRMLGFTFEEVYHYYLSNYAA</sequence>
<dbReference type="InterPro" id="IPR016947">
    <property type="entry name" value="UCP030140"/>
</dbReference>
<dbReference type="Gene3D" id="1.10.4010.10">
    <property type="entry name" value="Type II deoxyuridine triphosphatase"/>
    <property type="match status" value="1"/>
</dbReference>
<keyword evidence="2" id="KW-1185">Reference proteome</keyword>
<comment type="caution">
    <text evidence="1">The sequence shown here is derived from an EMBL/GenBank/DDBJ whole genome shotgun (WGS) entry which is preliminary data.</text>
</comment>
<dbReference type="Proteomes" id="UP000579281">
    <property type="component" value="Unassembled WGS sequence"/>
</dbReference>
<dbReference type="CDD" id="cd11527">
    <property type="entry name" value="NTP-PPase_dUTPase"/>
    <property type="match status" value="1"/>
</dbReference>